<dbReference type="EMBL" id="CAJFCJ010000020">
    <property type="protein sequence ID" value="CAD5124209.1"/>
    <property type="molecule type" value="Genomic_DNA"/>
</dbReference>
<feature type="region of interest" description="Disordered" evidence="3">
    <location>
        <begin position="462"/>
        <end position="494"/>
    </location>
</feature>
<dbReference type="PANTHER" id="PTHR10758:SF2">
    <property type="entry name" value="26S PROTEASOME NON-ATPASE REGULATORY SUBUNIT 3"/>
    <property type="match status" value="1"/>
</dbReference>
<dbReference type="Proteomes" id="UP000549394">
    <property type="component" value="Unassembled WGS sequence"/>
</dbReference>
<dbReference type="PROSITE" id="PS50250">
    <property type="entry name" value="PCI"/>
    <property type="match status" value="1"/>
</dbReference>
<evidence type="ECO:0000259" key="4">
    <source>
        <dbReference type="PROSITE" id="PS50250"/>
    </source>
</evidence>
<comment type="caution">
    <text evidence="5">The sequence shown here is derived from an EMBL/GenBank/DDBJ whole genome shotgun (WGS) entry which is preliminary data.</text>
</comment>
<dbReference type="GO" id="GO:0008541">
    <property type="term" value="C:proteasome regulatory particle, lid subcomplex"/>
    <property type="evidence" value="ECO:0007669"/>
    <property type="project" value="TreeGrafter"/>
</dbReference>
<dbReference type="InterPro" id="IPR000717">
    <property type="entry name" value="PCI_dom"/>
</dbReference>
<dbReference type="SMART" id="SM00088">
    <property type="entry name" value="PINT"/>
    <property type="match status" value="1"/>
</dbReference>
<dbReference type="Pfam" id="PF01399">
    <property type="entry name" value="PCI"/>
    <property type="match status" value="1"/>
</dbReference>
<proteinExistence type="inferred from homology"/>
<keyword evidence="2" id="KW-0647">Proteasome</keyword>
<sequence>MEKTKSASKDVEMKDVEKTEKVEETKDPDLLTLEDIRDQIRNIDKAAHTKERRFAARSLRALPSLRRRVNPGVLKQAITNFCQSSSKETIISYIPESDKGTERFDKVSTPQNLAFECEIYLHMLLCMYLLDEFNKKKVEKTILLRCGKDLLDKITSHSVLDSLSARAFFYSARSMEACKEPEEPLRPTLHAALRTSTLKGHAETEATLLVLLLRSYVEAKLYTQADKLVSKTTMPENASSNQHARYLYYVAKLRAIQLDYSSAYKHLVAASRKAPSIGALGFRQHVARLTVVVQLLLGDIPERAAFRASGMRHTLEPYLELTRAVRAGRLDAFGDCLKKHEKLFEEHATYTLIVRIRHNVIKAGVRRIASAYSRISLVDVATKLGLDSPEDAEYIVSKAIRDKVLDPTSTSVDHEFGTLDARHPADVYITMEPTYAFDTRLSYCLKLQRQCVKALRYPPKSYQRNLETPEQRREREQHEIDAAADMPDDDFDGF</sequence>
<keyword evidence="6" id="KW-1185">Reference proteome</keyword>
<evidence type="ECO:0000256" key="1">
    <source>
        <dbReference type="ARBA" id="ARBA00007912"/>
    </source>
</evidence>
<gene>
    <name evidence="5" type="ORF">DGYR_LOCUS11785</name>
</gene>
<evidence type="ECO:0000256" key="2">
    <source>
        <dbReference type="ARBA" id="ARBA00022942"/>
    </source>
</evidence>
<dbReference type="InterPro" id="IPR050756">
    <property type="entry name" value="CSN3"/>
</dbReference>
<dbReference type="Pfam" id="PF25573">
    <property type="entry name" value="TPR_PSMD3_N"/>
    <property type="match status" value="1"/>
</dbReference>
<evidence type="ECO:0000256" key="3">
    <source>
        <dbReference type="SAM" id="MobiDB-lite"/>
    </source>
</evidence>
<name>A0A7I8W7J0_9ANNE</name>
<dbReference type="AlphaFoldDB" id="A0A7I8W7J0"/>
<feature type="region of interest" description="Disordered" evidence="3">
    <location>
        <begin position="1"/>
        <end position="24"/>
    </location>
</feature>
<accession>A0A7I8W7J0</accession>
<dbReference type="Pfam" id="PF08375">
    <property type="entry name" value="Rpn3_C"/>
    <property type="match status" value="1"/>
</dbReference>
<reference evidence="5 6" key="1">
    <citation type="submission" date="2020-08" db="EMBL/GenBank/DDBJ databases">
        <authorList>
            <person name="Hejnol A."/>
        </authorList>
    </citation>
    <scope>NUCLEOTIDE SEQUENCE [LARGE SCALE GENOMIC DNA]</scope>
</reference>
<dbReference type="GO" id="GO:0030234">
    <property type="term" value="F:enzyme regulator activity"/>
    <property type="evidence" value="ECO:0007669"/>
    <property type="project" value="InterPro"/>
</dbReference>
<dbReference type="InterPro" id="IPR057985">
    <property type="entry name" value="TPR_PSMD3_N"/>
</dbReference>
<evidence type="ECO:0000313" key="6">
    <source>
        <dbReference type="Proteomes" id="UP000549394"/>
    </source>
</evidence>
<feature type="compositionally biased region" description="Basic and acidic residues" evidence="3">
    <location>
        <begin position="467"/>
        <end position="481"/>
    </location>
</feature>
<organism evidence="5 6">
    <name type="scientific">Dimorphilus gyrociliatus</name>
    <dbReference type="NCBI Taxonomy" id="2664684"/>
    <lineage>
        <taxon>Eukaryota</taxon>
        <taxon>Metazoa</taxon>
        <taxon>Spiralia</taxon>
        <taxon>Lophotrochozoa</taxon>
        <taxon>Annelida</taxon>
        <taxon>Polychaeta</taxon>
        <taxon>Polychaeta incertae sedis</taxon>
        <taxon>Dinophilidae</taxon>
        <taxon>Dimorphilus</taxon>
    </lineage>
</organism>
<feature type="domain" description="PCI" evidence="4">
    <location>
        <begin position="244"/>
        <end position="423"/>
    </location>
</feature>
<dbReference type="OrthoDB" id="1713558at2759"/>
<dbReference type="InterPro" id="IPR013586">
    <property type="entry name" value="PSMD3_C"/>
</dbReference>
<comment type="similarity">
    <text evidence="1">Belongs to the proteasome subunit S3 family.</text>
</comment>
<dbReference type="GO" id="GO:0006511">
    <property type="term" value="P:ubiquitin-dependent protein catabolic process"/>
    <property type="evidence" value="ECO:0007669"/>
    <property type="project" value="TreeGrafter"/>
</dbReference>
<evidence type="ECO:0000313" key="5">
    <source>
        <dbReference type="EMBL" id="CAD5124209.1"/>
    </source>
</evidence>
<dbReference type="GO" id="GO:0042176">
    <property type="term" value="P:regulation of protein catabolic process"/>
    <property type="evidence" value="ECO:0007669"/>
    <property type="project" value="InterPro"/>
</dbReference>
<dbReference type="SMART" id="SM00753">
    <property type="entry name" value="PAM"/>
    <property type="match status" value="1"/>
</dbReference>
<dbReference type="PANTHER" id="PTHR10758">
    <property type="entry name" value="26S PROTEASOME NON-ATPASE REGULATORY SUBUNIT 3/COP9 SIGNALOSOME COMPLEX SUBUNIT 3"/>
    <property type="match status" value="1"/>
</dbReference>
<protein>
    <submittedName>
        <fullName evidence="5">DgyrCDS12508</fullName>
    </submittedName>
</protein>